<dbReference type="PROSITE" id="PS51222">
    <property type="entry name" value="DCD"/>
    <property type="match status" value="1"/>
</dbReference>
<feature type="non-terminal residue" evidence="2">
    <location>
        <position position="1"/>
    </location>
</feature>
<reference evidence="2" key="1">
    <citation type="submission" date="2011-12" db="EMBL/GenBank/DDBJ databases">
        <title>Nucleotide Diversity and Divergence in the Loblolly Pine Gene Space.</title>
        <authorList>
            <person name="Neale D.B."/>
            <person name="Wegrzyn J.L."/>
            <person name="Lee J.M."/>
            <person name="Eckert A.J."/>
            <person name="Liechty J.D."/>
            <person name="Stevens K.A."/>
            <person name="Langley C.H."/>
        </authorList>
    </citation>
    <scope>NUCLEOTIDE SEQUENCE</scope>
    <source>
        <strain evidence="2">7588</strain>
        <tissue evidence="2">Megagametophyte</tissue>
    </source>
</reference>
<gene>
    <name evidence="2" type="ORF">UMN_1668_01</name>
</gene>
<feature type="domain" description="DCD" evidence="1">
    <location>
        <begin position="1"/>
        <end position="35"/>
    </location>
</feature>
<protein>
    <recommendedName>
        <fullName evidence="1">DCD domain-containing protein</fullName>
    </recommendedName>
</protein>
<organism evidence="2">
    <name type="scientific">Pinus lambertiana</name>
    <name type="common">Sugar pine</name>
    <dbReference type="NCBI Taxonomy" id="3343"/>
    <lineage>
        <taxon>Eukaryota</taxon>
        <taxon>Viridiplantae</taxon>
        <taxon>Streptophyta</taxon>
        <taxon>Embryophyta</taxon>
        <taxon>Tracheophyta</taxon>
        <taxon>Spermatophyta</taxon>
        <taxon>Pinopsida</taxon>
        <taxon>Pinidae</taxon>
        <taxon>Conifers I</taxon>
        <taxon>Pinales</taxon>
        <taxon>Pinaceae</taxon>
        <taxon>Pinus</taxon>
        <taxon>Pinus subgen. Strobus</taxon>
    </lineage>
</organism>
<evidence type="ECO:0000313" key="2">
    <source>
        <dbReference type="EMBL" id="AEW09265.1"/>
    </source>
</evidence>
<dbReference type="GO" id="GO:0034976">
    <property type="term" value="P:response to endoplasmic reticulum stress"/>
    <property type="evidence" value="ECO:0007669"/>
    <property type="project" value="InterPro"/>
</dbReference>
<dbReference type="PANTHER" id="PTHR46034:SF12">
    <property type="entry name" value="B2 PROTEIN"/>
    <property type="match status" value="1"/>
</dbReference>
<dbReference type="AlphaFoldDB" id="H9MDR8"/>
<dbReference type="EMBL" id="JQ264461">
    <property type="protein sequence ID" value="AEW09265.1"/>
    <property type="molecule type" value="Genomic_DNA"/>
</dbReference>
<sequence>EEDAFRPILHHHDGPKFRLLLSVLKTLALLDLFEEKNI</sequence>
<dbReference type="InterPro" id="IPR044832">
    <property type="entry name" value="NRP-like"/>
</dbReference>
<proteinExistence type="predicted"/>
<name>H9MDR8_PINLA</name>
<evidence type="ECO:0000259" key="1">
    <source>
        <dbReference type="PROSITE" id="PS51222"/>
    </source>
</evidence>
<accession>H9MDR8</accession>
<dbReference type="InterPro" id="IPR013989">
    <property type="entry name" value="Dev_and_cell_death_domain"/>
</dbReference>
<dbReference type="PANTHER" id="PTHR46034">
    <property type="match status" value="1"/>
</dbReference>